<accession>A0A4R3VP34</accession>
<evidence type="ECO:0000256" key="1">
    <source>
        <dbReference type="HAMAP-Rule" id="MF_01889"/>
    </source>
</evidence>
<dbReference type="PANTHER" id="PTHR40593">
    <property type="entry name" value="PENICILLIN-BINDING PROTEIN ACTIVATOR LPOB"/>
    <property type="match status" value="1"/>
</dbReference>
<feature type="region of interest" description="Disordered" evidence="3">
    <location>
        <begin position="16"/>
        <end position="53"/>
    </location>
</feature>
<dbReference type="HAMAP" id="MF_01889">
    <property type="entry name" value="LpoB"/>
    <property type="match status" value="1"/>
</dbReference>
<evidence type="ECO:0000313" key="5">
    <source>
        <dbReference type="EMBL" id="TCV06820.1"/>
    </source>
</evidence>
<dbReference type="PROSITE" id="PS51257">
    <property type="entry name" value="PROKAR_LIPOPROTEIN"/>
    <property type="match status" value="1"/>
</dbReference>
<evidence type="ECO:0000256" key="3">
    <source>
        <dbReference type="SAM" id="MobiDB-lite"/>
    </source>
</evidence>
<keyword evidence="1" id="KW-0472">Membrane</keyword>
<keyword evidence="1" id="KW-0449">Lipoprotein</keyword>
<dbReference type="Pfam" id="PF13036">
    <property type="entry name" value="LpoB"/>
    <property type="match status" value="1"/>
</dbReference>
<comment type="subcellular location">
    <subcellularLocation>
        <location evidence="1">Cell outer membrane</location>
        <topology evidence="1">Lipid-anchor</topology>
        <orientation evidence="1">Periplasmic side</orientation>
    </subcellularLocation>
</comment>
<dbReference type="GO" id="GO:0031241">
    <property type="term" value="C:periplasmic side of cell outer membrane"/>
    <property type="evidence" value="ECO:0007669"/>
    <property type="project" value="UniProtKB-UniRule"/>
</dbReference>
<dbReference type="InterPro" id="IPR014094">
    <property type="entry name" value="LpoB"/>
</dbReference>
<dbReference type="GO" id="GO:0008360">
    <property type="term" value="P:regulation of cell shape"/>
    <property type="evidence" value="ECO:0007669"/>
    <property type="project" value="UniProtKB-KW"/>
</dbReference>
<dbReference type="Proteomes" id="UP000295433">
    <property type="component" value="Unassembled WGS sequence"/>
</dbReference>
<feature type="compositionally biased region" description="Pro residues" evidence="3">
    <location>
        <begin position="38"/>
        <end position="53"/>
    </location>
</feature>
<comment type="caution">
    <text evidence="5">The sequence shown here is derived from an EMBL/GenBank/DDBJ whole genome shotgun (WGS) entry which is preliminary data.</text>
</comment>
<dbReference type="AlphaFoldDB" id="A0A4R3VP34"/>
<keyword evidence="1" id="KW-0564">Palmitate</keyword>
<organism evidence="5 6">
    <name type="scientific">Samsonia erythrinae</name>
    <dbReference type="NCBI Taxonomy" id="160434"/>
    <lineage>
        <taxon>Bacteria</taxon>
        <taxon>Pseudomonadati</taxon>
        <taxon>Pseudomonadota</taxon>
        <taxon>Gammaproteobacteria</taxon>
        <taxon>Enterobacterales</taxon>
        <taxon>Pectobacteriaceae</taxon>
        <taxon>Samsonia</taxon>
    </lineage>
</organism>
<dbReference type="GO" id="GO:0009252">
    <property type="term" value="P:peptidoglycan biosynthetic process"/>
    <property type="evidence" value="ECO:0007669"/>
    <property type="project" value="UniProtKB-UniRule"/>
</dbReference>
<gene>
    <name evidence="1" type="primary">lpoB</name>
    <name evidence="5" type="ORF">EDC54_10366</name>
</gene>
<dbReference type="OrthoDB" id="6466283at2"/>
<dbReference type="GO" id="GO:0030234">
    <property type="term" value="F:enzyme regulator activity"/>
    <property type="evidence" value="ECO:0007669"/>
    <property type="project" value="UniProtKB-UniRule"/>
</dbReference>
<feature type="signal peptide" evidence="4">
    <location>
        <begin position="1"/>
        <end position="21"/>
    </location>
</feature>
<evidence type="ECO:0000256" key="2">
    <source>
        <dbReference type="NCBIfam" id="TIGR02722"/>
    </source>
</evidence>
<dbReference type="PANTHER" id="PTHR40593:SF1">
    <property type="entry name" value="PENICILLIN-BINDING PROTEIN ACTIVATOR LPOB"/>
    <property type="match status" value="1"/>
</dbReference>
<feature type="compositionally biased region" description="Low complexity" evidence="3">
    <location>
        <begin position="26"/>
        <end position="37"/>
    </location>
</feature>
<keyword evidence="1" id="KW-0998">Cell outer membrane</keyword>
<feature type="chain" id="PRO_5020390667" description="Penicillin-binding protein activator LpoB" evidence="4">
    <location>
        <begin position="22"/>
        <end position="192"/>
    </location>
</feature>
<comment type="similarity">
    <text evidence="1">Belongs to the LpoB family.</text>
</comment>
<dbReference type="RefSeq" id="WP_132454569.1">
    <property type="nucleotide sequence ID" value="NZ_JAWIZJ010000003.1"/>
</dbReference>
<dbReference type="NCBIfam" id="TIGR02722">
    <property type="entry name" value="lp"/>
    <property type="match status" value="1"/>
</dbReference>
<dbReference type="Gene3D" id="3.40.50.10610">
    <property type="entry name" value="ABC-type transport auxiliary lipoprotein component"/>
    <property type="match status" value="1"/>
</dbReference>
<keyword evidence="6" id="KW-1185">Reference proteome</keyword>
<keyword evidence="1" id="KW-0133">Cell shape</keyword>
<evidence type="ECO:0000256" key="4">
    <source>
        <dbReference type="SAM" id="SignalP"/>
    </source>
</evidence>
<comment type="subunit">
    <text evidence="1">Interacts with PBP1b.</text>
</comment>
<evidence type="ECO:0000313" key="6">
    <source>
        <dbReference type="Proteomes" id="UP000295433"/>
    </source>
</evidence>
<sequence>MKKYLGVILAALVLTGCPSHPPEPTEPATIEPVEPEAPSQPAPPPGEAVPQPPKIQTLNWEASINPMVTQMLKADGVTPGSILLVDSVKNNTNGSLPMSKATGALYNALSSAKAFTLVPREQLAAAKQTLGLSVDDSLGSRSKAIGLARYVSAQYVLYSDVSGDVKSPQLDMQLMLVQTGEIVWSGNGAVQR</sequence>
<reference evidence="5 6" key="1">
    <citation type="submission" date="2019-03" db="EMBL/GenBank/DDBJ databases">
        <title>Genomic Encyclopedia of Type Strains, Phase IV (KMG-IV): sequencing the most valuable type-strain genomes for metagenomic binning, comparative biology and taxonomic classification.</title>
        <authorList>
            <person name="Goeker M."/>
        </authorList>
    </citation>
    <scope>NUCLEOTIDE SEQUENCE [LARGE SCALE GENOMIC DNA]</scope>
    <source>
        <strain evidence="5 6">DSM 16730</strain>
    </source>
</reference>
<protein>
    <recommendedName>
        <fullName evidence="1 2">Penicillin-binding protein activator LpoB</fullName>
        <shortName evidence="1">PBP activator LpoB</shortName>
    </recommendedName>
</protein>
<proteinExistence type="inferred from homology"/>
<dbReference type="EMBL" id="SMBY01000003">
    <property type="protein sequence ID" value="TCV06820.1"/>
    <property type="molecule type" value="Genomic_DNA"/>
</dbReference>
<keyword evidence="1" id="KW-0573">Peptidoglycan synthesis</keyword>
<comment type="function">
    <text evidence="1">Regulator of peptidoglycan synthesis that is essential for the function of penicillin-binding protein 1B (PBP1b).</text>
</comment>
<keyword evidence="1 4" id="KW-0732">Signal</keyword>
<name>A0A4R3VP34_9GAMM</name>